<sequence>MSQPAAKRPNILLVMTDQQRADHLGCYGNPILRTPHLDALAGTGVRASRFYVASPTCMSNRATLMTGRMPSLHGVLHNGIPLSREDVTFVELLREAGYATALVGKSHLQNFGYNNPPIRGWENLNGGRPPSDALQDAHRHHRRGRDYDNEWTPYWKADPDFAVRTPFYGFDHVSLCTMHGDRVQGDYARWLAQRHPDPDSLRGRENAIPDARYDSPQAWRTRMPVELYPSTYVAEQTCAWLAEHAERGGEAPFFIQCSFPDPHHPFTPPGKYWGMYDPAGIPLPPSFHQHQRPALLQAVHERTQAGASREAYIPFALNERECREVTALTYGSIGLVDDCVGRVLAKLDELGLREDTVVIFTSDHGEMMGDHGIALKGVMHYRSVTQVPFIWSDPALPEARRGAVLDTVAGSVDIAQTILARAGVAPFNGIQGVNLLPQIQDAAAPAPERAGIVVESEPLQYAFGRPRRFKVRTLFDRRYRLTLSDDPAVCEFYDLEADPHETEDLWNEPAARAERDRQVAALAVEMIRLSESSPLPSAQA</sequence>
<dbReference type="EC" id="3.1.6.1" evidence="4"/>
<dbReference type="EMBL" id="UWPJ01000024">
    <property type="protein sequence ID" value="VCU71138.1"/>
    <property type="molecule type" value="Genomic_DNA"/>
</dbReference>
<organism evidence="4 5">
    <name type="scientific">Pigmentiphaga humi</name>
    <dbReference type="NCBI Taxonomy" id="2478468"/>
    <lineage>
        <taxon>Bacteria</taxon>
        <taxon>Pseudomonadati</taxon>
        <taxon>Pseudomonadota</taxon>
        <taxon>Betaproteobacteria</taxon>
        <taxon>Burkholderiales</taxon>
        <taxon>Alcaligenaceae</taxon>
        <taxon>Pigmentiphaga</taxon>
    </lineage>
</organism>
<evidence type="ECO:0000313" key="4">
    <source>
        <dbReference type="EMBL" id="VCU71138.1"/>
    </source>
</evidence>
<dbReference type="OrthoDB" id="9766107at2"/>
<keyword evidence="5" id="KW-1185">Reference proteome</keyword>
<dbReference type="Pfam" id="PF00884">
    <property type="entry name" value="Sulfatase"/>
    <property type="match status" value="1"/>
</dbReference>
<name>A0A3P4B650_9BURK</name>
<dbReference type="GO" id="GO:0004065">
    <property type="term" value="F:arylsulfatase activity"/>
    <property type="evidence" value="ECO:0007669"/>
    <property type="project" value="UniProtKB-EC"/>
</dbReference>
<dbReference type="PANTHER" id="PTHR42693">
    <property type="entry name" value="ARYLSULFATASE FAMILY MEMBER"/>
    <property type="match status" value="1"/>
</dbReference>
<dbReference type="InterPro" id="IPR050738">
    <property type="entry name" value="Sulfatase"/>
</dbReference>
<evidence type="ECO:0000313" key="5">
    <source>
        <dbReference type="Proteomes" id="UP000277294"/>
    </source>
</evidence>
<evidence type="ECO:0000259" key="3">
    <source>
        <dbReference type="Pfam" id="PF00884"/>
    </source>
</evidence>
<evidence type="ECO:0000256" key="2">
    <source>
        <dbReference type="ARBA" id="ARBA00022801"/>
    </source>
</evidence>
<reference evidence="4 5" key="1">
    <citation type="submission" date="2018-10" db="EMBL/GenBank/DDBJ databases">
        <authorList>
            <person name="Criscuolo A."/>
        </authorList>
    </citation>
    <scope>NUCLEOTIDE SEQUENCE [LARGE SCALE GENOMIC DNA]</scope>
    <source>
        <strain evidence="4">DnA1</strain>
    </source>
</reference>
<evidence type="ECO:0000256" key="1">
    <source>
        <dbReference type="ARBA" id="ARBA00008779"/>
    </source>
</evidence>
<dbReference type="InterPro" id="IPR017850">
    <property type="entry name" value="Alkaline_phosphatase_core_sf"/>
</dbReference>
<gene>
    <name evidence="4" type="ORF">PIGHUM_03219</name>
</gene>
<dbReference type="AlphaFoldDB" id="A0A3P4B650"/>
<dbReference type="RefSeq" id="WP_124080594.1">
    <property type="nucleotide sequence ID" value="NZ_UWPJ01000024.1"/>
</dbReference>
<dbReference type="Proteomes" id="UP000277294">
    <property type="component" value="Unassembled WGS sequence"/>
</dbReference>
<comment type="similarity">
    <text evidence="1">Belongs to the sulfatase family.</text>
</comment>
<dbReference type="InterPro" id="IPR000917">
    <property type="entry name" value="Sulfatase_N"/>
</dbReference>
<keyword evidence="2 4" id="KW-0378">Hydrolase</keyword>
<dbReference type="SUPFAM" id="SSF53649">
    <property type="entry name" value="Alkaline phosphatase-like"/>
    <property type="match status" value="1"/>
</dbReference>
<feature type="domain" description="Sulfatase N-terminal" evidence="3">
    <location>
        <begin position="9"/>
        <end position="424"/>
    </location>
</feature>
<dbReference type="Gene3D" id="3.40.720.10">
    <property type="entry name" value="Alkaline Phosphatase, subunit A"/>
    <property type="match status" value="1"/>
</dbReference>
<proteinExistence type="inferred from homology"/>
<dbReference type="PANTHER" id="PTHR42693:SF53">
    <property type="entry name" value="ENDO-4-O-SULFATASE"/>
    <property type="match status" value="1"/>
</dbReference>
<accession>A0A3P4B650</accession>
<protein>
    <submittedName>
        <fullName evidence="4">Arylsulfatase</fullName>
        <ecNumber evidence="4">3.1.6.1</ecNumber>
    </submittedName>
</protein>